<reference evidence="5 6" key="1">
    <citation type="submission" date="2019-05" db="EMBL/GenBank/DDBJ databases">
        <title>Hymenobacter edaphi sp. nov., isolated from abandoned arsenic-contaminated farmland soil.</title>
        <authorList>
            <person name="Nie L."/>
        </authorList>
    </citation>
    <scope>NUCLEOTIDE SEQUENCE [LARGE SCALE GENOMIC DNA]</scope>
    <source>
        <strain evidence="5 6">1-3-3-8</strain>
    </source>
</reference>
<feature type="compositionally biased region" description="Polar residues" evidence="2">
    <location>
        <begin position="30"/>
        <end position="43"/>
    </location>
</feature>
<dbReference type="EMBL" id="VAJM01000016">
    <property type="protein sequence ID" value="TLM88773.1"/>
    <property type="molecule type" value="Genomic_DNA"/>
</dbReference>
<dbReference type="PANTHER" id="PTHR36933:SF1">
    <property type="entry name" value="SLL0788 PROTEIN"/>
    <property type="match status" value="1"/>
</dbReference>
<keyword evidence="3" id="KW-0732">Signal</keyword>
<dbReference type="AlphaFoldDB" id="A0A5R8WJI8"/>
<evidence type="ECO:0000313" key="5">
    <source>
        <dbReference type="EMBL" id="TLM88773.1"/>
    </source>
</evidence>
<name>A0A5R8WJI8_9BACT</name>
<comment type="caution">
    <text evidence="5">The sequence shown here is derived from an EMBL/GenBank/DDBJ whole genome shotgun (WGS) entry which is preliminary data.</text>
</comment>
<dbReference type="Pfam" id="PF03713">
    <property type="entry name" value="DUF305"/>
    <property type="match status" value="1"/>
</dbReference>
<keyword evidence="1" id="KW-0175">Coiled coil</keyword>
<dbReference type="RefSeq" id="WP_138081667.1">
    <property type="nucleotide sequence ID" value="NZ_VAJM01000016.1"/>
</dbReference>
<sequence>MKTPIHLLTALLMTGALALTSCDNKPAESAETSTQPAAATDNASGDMAGMDHSTMNHGETSGGPMMMAMNNMMQQMHATKPKGNTDHDFAHMMMDHHRGAVEMAAVELRDGKDAMLRQMAEKISADQKKEIQELEQIATRLDDAPTNYQPTNPSDPFQRKMTASMDGMMKNMPQESGNVDQDFAAMMIPHHQSAIDMAQAELDHGRDTRLKEMAQQMINAQQQEIKQLQDWLTQHGAGK</sequence>
<feature type="region of interest" description="Disordered" evidence="2">
    <location>
        <begin position="26"/>
        <end position="58"/>
    </location>
</feature>
<feature type="coiled-coil region" evidence="1">
    <location>
        <begin position="117"/>
        <end position="144"/>
    </location>
</feature>
<evidence type="ECO:0000256" key="1">
    <source>
        <dbReference type="SAM" id="Coils"/>
    </source>
</evidence>
<feature type="signal peptide" evidence="3">
    <location>
        <begin position="1"/>
        <end position="18"/>
    </location>
</feature>
<protein>
    <submittedName>
        <fullName evidence="5">DUF305 domain-containing protein</fullName>
    </submittedName>
</protein>
<dbReference type="Gene3D" id="1.20.1260.10">
    <property type="match status" value="2"/>
</dbReference>
<dbReference type="OrthoDB" id="8603558at2"/>
<evidence type="ECO:0000259" key="4">
    <source>
        <dbReference type="Pfam" id="PF03713"/>
    </source>
</evidence>
<dbReference type="PROSITE" id="PS51257">
    <property type="entry name" value="PROKAR_LIPOPROTEIN"/>
    <property type="match status" value="1"/>
</dbReference>
<dbReference type="Proteomes" id="UP000305517">
    <property type="component" value="Unassembled WGS sequence"/>
</dbReference>
<dbReference type="InterPro" id="IPR005183">
    <property type="entry name" value="DUF305_CopM-like"/>
</dbReference>
<keyword evidence="6" id="KW-1185">Reference proteome</keyword>
<feature type="chain" id="PRO_5024326294" evidence="3">
    <location>
        <begin position="19"/>
        <end position="239"/>
    </location>
</feature>
<organism evidence="5 6">
    <name type="scientific">Hymenobacter jeollabukensis</name>
    <dbReference type="NCBI Taxonomy" id="2025313"/>
    <lineage>
        <taxon>Bacteria</taxon>
        <taxon>Pseudomonadati</taxon>
        <taxon>Bacteroidota</taxon>
        <taxon>Cytophagia</taxon>
        <taxon>Cytophagales</taxon>
        <taxon>Hymenobacteraceae</taxon>
        <taxon>Hymenobacter</taxon>
    </lineage>
</organism>
<proteinExistence type="predicted"/>
<feature type="domain" description="DUF305" evidence="4">
    <location>
        <begin position="86"/>
        <end position="232"/>
    </location>
</feature>
<accession>A0A5R8WJI8</accession>
<dbReference type="PANTHER" id="PTHR36933">
    <property type="entry name" value="SLL0788 PROTEIN"/>
    <property type="match status" value="1"/>
</dbReference>
<evidence type="ECO:0000256" key="3">
    <source>
        <dbReference type="SAM" id="SignalP"/>
    </source>
</evidence>
<gene>
    <name evidence="5" type="ORF">FDY95_23350</name>
</gene>
<evidence type="ECO:0000256" key="2">
    <source>
        <dbReference type="SAM" id="MobiDB-lite"/>
    </source>
</evidence>
<evidence type="ECO:0000313" key="6">
    <source>
        <dbReference type="Proteomes" id="UP000305517"/>
    </source>
</evidence>
<dbReference type="InterPro" id="IPR012347">
    <property type="entry name" value="Ferritin-like"/>
</dbReference>